<evidence type="ECO:0000313" key="2">
    <source>
        <dbReference type="Proteomes" id="UP000003465"/>
    </source>
</evidence>
<dbReference type="EMBL" id="AEAG01000369">
    <property type="protein sequence ID" value="EGH21742.1"/>
    <property type="molecule type" value="Genomic_DNA"/>
</dbReference>
<protein>
    <submittedName>
        <fullName evidence="1">Uncharacterized protein</fullName>
    </submittedName>
</protein>
<sequence>GGCTGQGDGNSTVLTDSEGLGVLWNDNRRLKSVAVGSHDLAVGVQVKSTVAAVGNSAVRLGHLKETTTVDRQVQRVVGGLQATGWG</sequence>
<accession>A0A656G7I2</accession>
<dbReference type="Proteomes" id="UP000003465">
    <property type="component" value="Unassembled WGS sequence"/>
</dbReference>
<dbReference type="AlphaFoldDB" id="A0A656G7I2"/>
<feature type="non-terminal residue" evidence="1">
    <location>
        <position position="1"/>
    </location>
</feature>
<reference evidence="1 2" key="1">
    <citation type="journal article" date="2011" name="PLoS Pathog.">
        <title>Dynamic evolution of pathogenicity revealed by sequencing and comparative genomics of 19 Pseudomonas syringae isolates.</title>
        <authorList>
            <person name="Baltrus D.A."/>
            <person name="Nishimura M.T."/>
            <person name="Romanchuk A."/>
            <person name="Chang J.H."/>
            <person name="Mukhtar M.S."/>
            <person name="Cherkis K."/>
            <person name="Roach J."/>
            <person name="Grant S.R."/>
            <person name="Jones C.D."/>
            <person name="Dangl J.L."/>
        </authorList>
    </citation>
    <scope>NUCLEOTIDE SEQUENCE [LARGE SCALE GENOMIC DNA]</scope>
    <source>
        <strain evidence="1 2">301020</strain>
    </source>
</reference>
<name>A0A656G7I2_PSEA0</name>
<comment type="caution">
    <text evidence="1">The sequence shown here is derived from an EMBL/GenBank/DDBJ whole genome shotgun (WGS) entry which is preliminary data.</text>
</comment>
<proteinExistence type="predicted"/>
<gene>
    <name evidence="1" type="ORF">PSYMO_09659</name>
</gene>
<evidence type="ECO:0000313" key="1">
    <source>
        <dbReference type="EMBL" id="EGH21742.1"/>
    </source>
</evidence>
<organism evidence="1 2">
    <name type="scientific">Pseudomonas amygdali pv. mori str. 301020</name>
    <dbReference type="NCBI Taxonomy" id="629261"/>
    <lineage>
        <taxon>Bacteria</taxon>
        <taxon>Pseudomonadati</taxon>
        <taxon>Pseudomonadota</taxon>
        <taxon>Gammaproteobacteria</taxon>
        <taxon>Pseudomonadales</taxon>
        <taxon>Pseudomonadaceae</taxon>
        <taxon>Pseudomonas</taxon>
        <taxon>Pseudomonas amygdali</taxon>
    </lineage>
</organism>